<reference evidence="3" key="3">
    <citation type="submission" date="2025-04" db="UniProtKB">
        <authorList>
            <consortium name="RefSeq"/>
        </authorList>
    </citation>
    <scope>IDENTIFICATION</scope>
    <source>
        <strain evidence="3">CBS 304.34</strain>
    </source>
</reference>
<sequence>MARAKNTLTAVKICGLASAFRIVTFLDVPPADYFANFVQLEELSIDMGGLLNVNHTVGPLLPALLPRGLKALKLTYCHPHDSLFCHLRALYDRAQAGSFPYLKSVHVDFEYSASPTIDLQYDKLLASPTYALLKTGFAECDVDFATFDYLGRSLTGNYTTKHYPQVLDQDRGSDWWWPLPHPSRVRASTVWR</sequence>
<dbReference type="GeneID" id="54459916"/>
<reference evidence="1 3" key="1">
    <citation type="journal article" date="2020" name="Stud. Mycol.">
        <title>101 Dothideomycetes genomes: a test case for predicting lifestyles and emergence of pathogens.</title>
        <authorList>
            <person name="Haridas S."/>
            <person name="Albert R."/>
            <person name="Binder M."/>
            <person name="Bloem J."/>
            <person name="Labutti K."/>
            <person name="Salamov A."/>
            <person name="Andreopoulos B."/>
            <person name="Baker S."/>
            <person name="Barry K."/>
            <person name="Bills G."/>
            <person name="Bluhm B."/>
            <person name="Cannon C."/>
            <person name="Castanera R."/>
            <person name="Culley D."/>
            <person name="Daum C."/>
            <person name="Ezra D."/>
            <person name="Gonzalez J."/>
            <person name="Henrissat B."/>
            <person name="Kuo A."/>
            <person name="Liang C."/>
            <person name="Lipzen A."/>
            <person name="Lutzoni F."/>
            <person name="Magnuson J."/>
            <person name="Mondo S."/>
            <person name="Nolan M."/>
            <person name="Ohm R."/>
            <person name="Pangilinan J."/>
            <person name="Park H.-J."/>
            <person name="Ramirez L."/>
            <person name="Alfaro M."/>
            <person name="Sun H."/>
            <person name="Tritt A."/>
            <person name="Yoshinaga Y."/>
            <person name="Zwiers L.-H."/>
            <person name="Turgeon B."/>
            <person name="Goodwin S."/>
            <person name="Spatafora J."/>
            <person name="Crous P."/>
            <person name="Grigoriev I."/>
        </authorList>
    </citation>
    <scope>NUCLEOTIDE SEQUENCE</scope>
    <source>
        <strain evidence="1 3">CBS 304.34</strain>
    </source>
</reference>
<feature type="non-terminal residue" evidence="1">
    <location>
        <position position="192"/>
    </location>
</feature>
<keyword evidence="2" id="KW-1185">Reference proteome</keyword>
<proteinExistence type="predicted"/>
<dbReference type="RefSeq" id="XP_033581878.1">
    <property type="nucleotide sequence ID" value="XM_033719023.1"/>
</dbReference>
<evidence type="ECO:0000313" key="2">
    <source>
        <dbReference type="Proteomes" id="UP000504636"/>
    </source>
</evidence>
<dbReference type="AlphaFoldDB" id="A0A6A6Z3Q5"/>
<organism evidence="1">
    <name type="scientific">Mytilinidion resinicola</name>
    <dbReference type="NCBI Taxonomy" id="574789"/>
    <lineage>
        <taxon>Eukaryota</taxon>
        <taxon>Fungi</taxon>
        <taxon>Dikarya</taxon>
        <taxon>Ascomycota</taxon>
        <taxon>Pezizomycotina</taxon>
        <taxon>Dothideomycetes</taxon>
        <taxon>Pleosporomycetidae</taxon>
        <taxon>Mytilinidiales</taxon>
        <taxon>Mytilinidiaceae</taxon>
        <taxon>Mytilinidion</taxon>
    </lineage>
</organism>
<gene>
    <name evidence="1 3" type="ORF">BDZ99DRAFT_458878</name>
</gene>
<dbReference type="Proteomes" id="UP000504636">
    <property type="component" value="Unplaced"/>
</dbReference>
<evidence type="ECO:0000313" key="3">
    <source>
        <dbReference type="RefSeq" id="XP_033581878.1"/>
    </source>
</evidence>
<dbReference type="EMBL" id="MU003694">
    <property type="protein sequence ID" value="KAF2814914.1"/>
    <property type="molecule type" value="Genomic_DNA"/>
</dbReference>
<dbReference type="OrthoDB" id="10615600at2759"/>
<evidence type="ECO:0000313" key="1">
    <source>
        <dbReference type="EMBL" id="KAF2814914.1"/>
    </source>
</evidence>
<name>A0A6A6Z3Q5_9PEZI</name>
<protein>
    <submittedName>
        <fullName evidence="1 3">Uncharacterized protein</fullName>
    </submittedName>
</protein>
<reference evidence="3" key="2">
    <citation type="submission" date="2020-04" db="EMBL/GenBank/DDBJ databases">
        <authorList>
            <consortium name="NCBI Genome Project"/>
        </authorList>
    </citation>
    <scope>NUCLEOTIDE SEQUENCE</scope>
    <source>
        <strain evidence="3">CBS 304.34</strain>
    </source>
</reference>
<accession>A0A6A6Z3Q5</accession>